<dbReference type="Pfam" id="PF00155">
    <property type="entry name" value="Aminotran_1_2"/>
    <property type="match status" value="1"/>
</dbReference>
<dbReference type="Gene3D" id="1.10.10.10">
    <property type="entry name" value="Winged helix-like DNA-binding domain superfamily/Winged helix DNA-binding domain"/>
    <property type="match status" value="1"/>
</dbReference>
<proteinExistence type="inferred from homology"/>
<dbReference type="PROSITE" id="PS50949">
    <property type="entry name" value="HTH_GNTR"/>
    <property type="match status" value="1"/>
</dbReference>
<dbReference type="RefSeq" id="WP_344876800.1">
    <property type="nucleotide sequence ID" value="NZ_BAABAL010000016.1"/>
</dbReference>
<dbReference type="Proteomes" id="UP001501747">
    <property type="component" value="Unassembled WGS sequence"/>
</dbReference>
<evidence type="ECO:0000313" key="8">
    <source>
        <dbReference type="Proteomes" id="UP001501747"/>
    </source>
</evidence>
<evidence type="ECO:0000259" key="6">
    <source>
        <dbReference type="PROSITE" id="PS50949"/>
    </source>
</evidence>
<keyword evidence="8" id="KW-1185">Reference proteome</keyword>
<comment type="caution">
    <text evidence="7">The sequence shown here is derived from an EMBL/GenBank/DDBJ whole genome shotgun (WGS) entry which is preliminary data.</text>
</comment>
<dbReference type="SMART" id="SM00345">
    <property type="entry name" value="HTH_GNTR"/>
    <property type="match status" value="1"/>
</dbReference>
<evidence type="ECO:0000256" key="5">
    <source>
        <dbReference type="ARBA" id="ARBA00023163"/>
    </source>
</evidence>
<evidence type="ECO:0000256" key="2">
    <source>
        <dbReference type="ARBA" id="ARBA00022898"/>
    </source>
</evidence>
<reference evidence="8" key="1">
    <citation type="journal article" date="2019" name="Int. J. Syst. Evol. Microbiol.">
        <title>The Global Catalogue of Microorganisms (GCM) 10K type strain sequencing project: providing services to taxonomists for standard genome sequencing and annotation.</title>
        <authorList>
            <consortium name="The Broad Institute Genomics Platform"/>
            <consortium name="The Broad Institute Genome Sequencing Center for Infectious Disease"/>
            <person name="Wu L."/>
            <person name="Ma J."/>
        </authorList>
    </citation>
    <scope>NUCLEOTIDE SEQUENCE [LARGE SCALE GENOMIC DNA]</scope>
    <source>
        <strain evidence="8">JCM 17342</strain>
    </source>
</reference>
<dbReference type="PANTHER" id="PTHR46577:SF1">
    <property type="entry name" value="HTH-TYPE TRANSCRIPTIONAL REGULATORY PROTEIN GABR"/>
    <property type="match status" value="1"/>
</dbReference>
<keyword evidence="7" id="KW-0808">Transferase</keyword>
<dbReference type="SUPFAM" id="SSF46785">
    <property type="entry name" value="Winged helix' DNA-binding domain"/>
    <property type="match status" value="1"/>
</dbReference>
<dbReference type="InterPro" id="IPR036388">
    <property type="entry name" value="WH-like_DNA-bd_sf"/>
</dbReference>
<dbReference type="EMBL" id="BAABAL010000016">
    <property type="protein sequence ID" value="GAA4012752.1"/>
    <property type="molecule type" value="Genomic_DNA"/>
</dbReference>
<dbReference type="GO" id="GO:0008483">
    <property type="term" value="F:transaminase activity"/>
    <property type="evidence" value="ECO:0007669"/>
    <property type="project" value="UniProtKB-KW"/>
</dbReference>
<feature type="domain" description="HTH gntR-type" evidence="6">
    <location>
        <begin position="21"/>
        <end position="89"/>
    </location>
</feature>
<dbReference type="SUPFAM" id="SSF53383">
    <property type="entry name" value="PLP-dependent transferases"/>
    <property type="match status" value="1"/>
</dbReference>
<accession>A0ABP7SK19</accession>
<comment type="similarity">
    <text evidence="1">In the C-terminal section; belongs to the class-I pyridoxal-phosphate-dependent aminotransferase family.</text>
</comment>
<keyword evidence="5" id="KW-0804">Transcription</keyword>
<dbReference type="Gene3D" id="3.40.640.10">
    <property type="entry name" value="Type I PLP-dependent aspartate aminotransferase-like (Major domain)"/>
    <property type="match status" value="1"/>
</dbReference>
<evidence type="ECO:0000256" key="1">
    <source>
        <dbReference type="ARBA" id="ARBA00005384"/>
    </source>
</evidence>
<evidence type="ECO:0000256" key="3">
    <source>
        <dbReference type="ARBA" id="ARBA00023015"/>
    </source>
</evidence>
<dbReference type="InterPro" id="IPR036390">
    <property type="entry name" value="WH_DNA-bd_sf"/>
</dbReference>
<dbReference type="InterPro" id="IPR051446">
    <property type="entry name" value="HTH_trans_reg/aminotransferase"/>
</dbReference>
<evidence type="ECO:0000256" key="4">
    <source>
        <dbReference type="ARBA" id="ARBA00023125"/>
    </source>
</evidence>
<organism evidence="7 8">
    <name type="scientific">Allokutzneria multivorans</name>
    <dbReference type="NCBI Taxonomy" id="1142134"/>
    <lineage>
        <taxon>Bacteria</taxon>
        <taxon>Bacillati</taxon>
        <taxon>Actinomycetota</taxon>
        <taxon>Actinomycetes</taxon>
        <taxon>Pseudonocardiales</taxon>
        <taxon>Pseudonocardiaceae</taxon>
        <taxon>Allokutzneria</taxon>
    </lineage>
</organism>
<sequence>MRNLSCEDLVTLLGRWSGGRGALYLLLAARLRALIDDGQLAAGTALPTDRALALALAVGRSTIISAYDVLRQEGRIVRRQGSGTQVADTRAPSAPTGAEGSMNTLFLHLLEPPDDVVQLGCAAPTAPPPELAEAYHRAMTRFFEPDIGYHPAGLGELRAAIARRYTARGVPTGPEQVMITTGAQQALSLITTTFLTPGNGVVCETPSYPGALELFRDAGAVISAAECGPGGLDHEEFLRLLADERTRLGYLVPTHHNPTGAVLPPLLRRRIVLRAAELGVPLVEDEALAELGFDGTVPPALAGYAPDGDILTVGSLSKLVWAGLRIGWVRAPASRISRLARVKALHDMGSSVLPQRAVLELLPHLHEVRARRVAQLRDQHDQLREQLALRLPDWEPMPVTGGQNLWVRLPHGSASAFAQTTLRQGIALLAGPGFSARGDCDDHLRIPFLAPAEELTAVVDRLASAWQRFSANRASSVVGEVLTTSRTPTKV</sequence>
<evidence type="ECO:0000313" key="7">
    <source>
        <dbReference type="EMBL" id="GAA4012752.1"/>
    </source>
</evidence>
<dbReference type="PANTHER" id="PTHR46577">
    <property type="entry name" value="HTH-TYPE TRANSCRIPTIONAL REGULATORY PROTEIN GABR"/>
    <property type="match status" value="1"/>
</dbReference>
<keyword evidence="4" id="KW-0238">DNA-binding</keyword>
<keyword evidence="7" id="KW-0032">Aminotransferase</keyword>
<keyword evidence="2" id="KW-0663">Pyridoxal phosphate</keyword>
<gene>
    <name evidence="7" type="ORF">GCM10022247_39160</name>
</gene>
<dbReference type="Pfam" id="PF00392">
    <property type="entry name" value="GntR"/>
    <property type="match status" value="1"/>
</dbReference>
<dbReference type="InterPro" id="IPR004839">
    <property type="entry name" value="Aminotransferase_I/II_large"/>
</dbReference>
<dbReference type="InterPro" id="IPR015424">
    <property type="entry name" value="PyrdxlP-dep_Trfase"/>
</dbReference>
<dbReference type="CDD" id="cd07377">
    <property type="entry name" value="WHTH_GntR"/>
    <property type="match status" value="1"/>
</dbReference>
<protein>
    <submittedName>
        <fullName evidence="7">PLP-dependent aminotransferase family protein</fullName>
    </submittedName>
</protein>
<dbReference type="InterPro" id="IPR015421">
    <property type="entry name" value="PyrdxlP-dep_Trfase_major"/>
</dbReference>
<dbReference type="InterPro" id="IPR000524">
    <property type="entry name" value="Tscrpt_reg_HTH_GntR"/>
</dbReference>
<dbReference type="CDD" id="cd00609">
    <property type="entry name" value="AAT_like"/>
    <property type="match status" value="1"/>
</dbReference>
<keyword evidence="3" id="KW-0805">Transcription regulation</keyword>
<name>A0ABP7SK19_9PSEU</name>